<name>A0ACB9EZH1_CICIN</name>
<protein>
    <submittedName>
        <fullName evidence="1">Uncharacterized protein</fullName>
    </submittedName>
</protein>
<evidence type="ECO:0000313" key="1">
    <source>
        <dbReference type="EMBL" id="KAI3764354.1"/>
    </source>
</evidence>
<comment type="caution">
    <text evidence="1">The sequence shown here is derived from an EMBL/GenBank/DDBJ whole genome shotgun (WGS) entry which is preliminary data.</text>
</comment>
<gene>
    <name evidence="1" type="ORF">L2E82_14361</name>
</gene>
<reference evidence="2" key="1">
    <citation type="journal article" date="2022" name="Mol. Ecol. Resour.">
        <title>The genomes of chicory, endive, great burdock and yacon provide insights into Asteraceae palaeo-polyploidization history and plant inulin production.</title>
        <authorList>
            <person name="Fan W."/>
            <person name="Wang S."/>
            <person name="Wang H."/>
            <person name="Wang A."/>
            <person name="Jiang F."/>
            <person name="Liu H."/>
            <person name="Zhao H."/>
            <person name="Xu D."/>
            <person name="Zhang Y."/>
        </authorList>
    </citation>
    <scope>NUCLEOTIDE SEQUENCE [LARGE SCALE GENOMIC DNA]</scope>
    <source>
        <strain evidence="2">cv. Punajuju</strain>
    </source>
</reference>
<reference evidence="1 2" key="2">
    <citation type="journal article" date="2022" name="Mol. Ecol. Resour.">
        <title>The genomes of chicory, endive, great burdock and yacon provide insights into Asteraceae paleo-polyploidization history and plant inulin production.</title>
        <authorList>
            <person name="Fan W."/>
            <person name="Wang S."/>
            <person name="Wang H."/>
            <person name="Wang A."/>
            <person name="Jiang F."/>
            <person name="Liu H."/>
            <person name="Zhao H."/>
            <person name="Xu D."/>
            <person name="Zhang Y."/>
        </authorList>
    </citation>
    <scope>NUCLEOTIDE SEQUENCE [LARGE SCALE GENOMIC DNA]</scope>
    <source>
        <strain evidence="2">cv. Punajuju</strain>
        <tissue evidence="1">Leaves</tissue>
    </source>
</reference>
<organism evidence="1 2">
    <name type="scientific">Cichorium intybus</name>
    <name type="common">Chicory</name>
    <dbReference type="NCBI Taxonomy" id="13427"/>
    <lineage>
        <taxon>Eukaryota</taxon>
        <taxon>Viridiplantae</taxon>
        <taxon>Streptophyta</taxon>
        <taxon>Embryophyta</taxon>
        <taxon>Tracheophyta</taxon>
        <taxon>Spermatophyta</taxon>
        <taxon>Magnoliopsida</taxon>
        <taxon>eudicotyledons</taxon>
        <taxon>Gunneridae</taxon>
        <taxon>Pentapetalae</taxon>
        <taxon>asterids</taxon>
        <taxon>campanulids</taxon>
        <taxon>Asterales</taxon>
        <taxon>Asteraceae</taxon>
        <taxon>Cichorioideae</taxon>
        <taxon>Cichorieae</taxon>
        <taxon>Cichoriinae</taxon>
        <taxon>Cichorium</taxon>
    </lineage>
</organism>
<dbReference type="Proteomes" id="UP001055811">
    <property type="component" value="Linkage Group LG03"/>
</dbReference>
<keyword evidence="2" id="KW-1185">Reference proteome</keyword>
<sequence length="376" mass="41089">MDAAFAKILLYLLVIPLFSSAQPNDCPISYCGQNLNNIRFPFRLIGQQPRTCGFLGFDLRCARPSTMLLNISTSGEFAVRSISYRSKALRIYDPSNCLPARLLTFDLSNSPFSSSNYLQNYTLLRCPNDASLSGYITVDCLSNSSFTTLAIASMSDVRSISANQTGCQITGFVKLPVTEGSDKTGFTSRIDDDIILTWSTPDCETCEAAGVSCGYVNSSTSETRCFYNDGVPRPSHIFKIIAFAMAIPAMAASLMIACLMCVKDRRGELISTRRITAFNTTTVVPDDGVAPPSVVGLDQATIESYTKVVLGESKRLPGHDDAVCTICLSEYHVKDTVRCIPECLHCFHAECIDEWLKMNGTCPVCRNSPSPVHVES</sequence>
<evidence type="ECO:0000313" key="2">
    <source>
        <dbReference type="Proteomes" id="UP001055811"/>
    </source>
</evidence>
<accession>A0ACB9EZH1</accession>
<dbReference type="EMBL" id="CM042011">
    <property type="protein sequence ID" value="KAI3764354.1"/>
    <property type="molecule type" value="Genomic_DNA"/>
</dbReference>
<proteinExistence type="predicted"/>